<comment type="catalytic activity">
    <reaction evidence="8">
        <text>guanine + H2O + H(+) = xanthine + NH4(+)</text>
        <dbReference type="Rhea" id="RHEA:14665"/>
        <dbReference type="ChEBI" id="CHEBI:15377"/>
        <dbReference type="ChEBI" id="CHEBI:15378"/>
        <dbReference type="ChEBI" id="CHEBI:16235"/>
        <dbReference type="ChEBI" id="CHEBI:17712"/>
        <dbReference type="ChEBI" id="CHEBI:28938"/>
        <dbReference type="EC" id="3.5.4.3"/>
    </reaction>
</comment>
<dbReference type="SUPFAM" id="SSF51338">
    <property type="entry name" value="Composite domain of metallo-dependent hydrolases"/>
    <property type="match status" value="1"/>
</dbReference>
<dbReference type="PANTHER" id="PTHR11271">
    <property type="entry name" value="GUANINE DEAMINASE"/>
    <property type="match status" value="1"/>
</dbReference>
<evidence type="ECO:0000256" key="8">
    <source>
        <dbReference type="RuleBase" id="RU366009"/>
    </source>
</evidence>
<dbReference type="eggNOG" id="COG0402">
    <property type="taxonomic scope" value="Bacteria"/>
</dbReference>
<dbReference type="PANTHER" id="PTHR11271:SF6">
    <property type="entry name" value="GUANINE DEAMINASE"/>
    <property type="match status" value="1"/>
</dbReference>
<comment type="similarity">
    <text evidence="2 8">Belongs to the metallo-dependent hydrolases superfamily. ATZ/TRZ family.</text>
</comment>
<comment type="pathway">
    <text evidence="1 8">Purine metabolism; guanine degradation; xanthine from guanine: step 1/1.</text>
</comment>
<proteinExistence type="inferred from homology"/>
<dbReference type="InterPro" id="IPR011059">
    <property type="entry name" value="Metal-dep_hydrolase_composite"/>
</dbReference>
<keyword evidence="4 8" id="KW-0479">Metal-binding</keyword>
<dbReference type="InterPro" id="IPR014311">
    <property type="entry name" value="Guanine_deaminase"/>
</dbReference>
<feature type="domain" description="Amidohydrolase-related" evidence="9">
    <location>
        <begin position="74"/>
        <end position="427"/>
    </location>
</feature>
<comment type="caution">
    <text evidence="10">The sequence shown here is derived from an EMBL/GenBank/DDBJ whole genome shotgun (WGS) entry which is preliminary data.</text>
</comment>
<dbReference type="Pfam" id="PF01979">
    <property type="entry name" value="Amidohydro_1"/>
    <property type="match status" value="1"/>
</dbReference>
<evidence type="ECO:0000256" key="3">
    <source>
        <dbReference type="ARBA" id="ARBA00012781"/>
    </source>
</evidence>
<organism evidence="10 11">
    <name type="scientific">Chondromyces apiculatus DSM 436</name>
    <dbReference type="NCBI Taxonomy" id="1192034"/>
    <lineage>
        <taxon>Bacteria</taxon>
        <taxon>Pseudomonadati</taxon>
        <taxon>Myxococcota</taxon>
        <taxon>Polyangia</taxon>
        <taxon>Polyangiales</taxon>
        <taxon>Polyangiaceae</taxon>
        <taxon>Chondromyces</taxon>
    </lineage>
</organism>
<name>A0A017T539_9BACT</name>
<reference evidence="10 11" key="1">
    <citation type="submission" date="2013-05" db="EMBL/GenBank/DDBJ databases">
        <title>Genome assembly of Chondromyces apiculatus DSM 436.</title>
        <authorList>
            <person name="Sharma G."/>
            <person name="Khatri I."/>
            <person name="Kaur C."/>
            <person name="Mayilraj S."/>
            <person name="Subramanian S."/>
        </authorList>
    </citation>
    <scope>NUCLEOTIDE SEQUENCE [LARGE SCALE GENOMIC DNA]</scope>
    <source>
        <strain evidence="10 11">DSM 436</strain>
    </source>
</reference>
<keyword evidence="5 8" id="KW-0378">Hydrolase</keyword>
<dbReference type="GO" id="GO:0008270">
    <property type="term" value="F:zinc ion binding"/>
    <property type="evidence" value="ECO:0007669"/>
    <property type="project" value="UniProtKB-UniRule"/>
</dbReference>
<dbReference type="Gene3D" id="2.30.40.10">
    <property type="entry name" value="Urease, subunit C, domain 1"/>
    <property type="match status" value="1"/>
</dbReference>
<evidence type="ECO:0000256" key="5">
    <source>
        <dbReference type="ARBA" id="ARBA00022801"/>
    </source>
</evidence>
<evidence type="ECO:0000256" key="6">
    <source>
        <dbReference type="ARBA" id="ARBA00022833"/>
    </source>
</evidence>
<dbReference type="Proteomes" id="UP000019678">
    <property type="component" value="Unassembled WGS sequence"/>
</dbReference>
<dbReference type="SUPFAM" id="SSF51556">
    <property type="entry name" value="Metallo-dependent hydrolases"/>
    <property type="match status" value="1"/>
</dbReference>
<comment type="function">
    <text evidence="8">Catalyzes the hydrolytic deamination of guanine, producing xanthine and ammonia.</text>
</comment>
<dbReference type="OrthoDB" id="9807210at2"/>
<gene>
    <name evidence="10" type="ORF">CAP_5031</name>
</gene>
<keyword evidence="6 8" id="KW-0862">Zinc</keyword>
<dbReference type="EC" id="3.5.4.3" evidence="3 7"/>
<accession>A0A017T539</accession>
<dbReference type="InterPro" id="IPR032466">
    <property type="entry name" value="Metal_Hydrolase"/>
</dbReference>
<evidence type="ECO:0000313" key="10">
    <source>
        <dbReference type="EMBL" id="EYF03930.1"/>
    </source>
</evidence>
<dbReference type="GO" id="GO:0006147">
    <property type="term" value="P:guanine catabolic process"/>
    <property type="evidence" value="ECO:0007669"/>
    <property type="project" value="UniProtKB-UniRule"/>
</dbReference>
<protein>
    <recommendedName>
        <fullName evidence="3 7">Guanine deaminase</fullName>
        <shortName evidence="8">Guanase</shortName>
        <ecNumber evidence="3 7">3.5.4.3</ecNumber>
    </recommendedName>
    <alternativeName>
        <fullName evidence="8">Guanine aminohydrolase</fullName>
    </alternativeName>
</protein>
<sequence length="432" mass="46627">MTTSAPSPIPLGTRAYRGRLLSPLTPEGSRNQGAGLRFIEDALLLVTPDGRILSAGPAATTTFRGPVLDLRPAVLIPGFVDAHLHYPQTRITGSASGPLLDWLERSVFPEEARFDDPAHAAAVASDFTRRMLMAGTTTCAAYSSAHAAATDTLFEALDRAGLRAFAGLTLMDQGCPEPLRLDHREALPAMRDLIQKWHGKGEGRLQFIVTPRFALSCSRPLLEAAAQVAADHQLFVQTHLAESPAEAEAVLRACPWAIDYLDVYDRLGLLGPRSLFAHAIHLSPRAWDRLAEAGARVAHCPDSNFFLDSGRMPIDEPRRRHVPIALGSDVGAGRSFDMRRAMSHAFDSALCLGTRLTPAELFTLATLGGATALDLQGRVGSLDPGKEADFLVVRCPDHITTEEGILAQLAFASDESTIQRVYVRGAQVHPVD</sequence>
<evidence type="ECO:0000256" key="2">
    <source>
        <dbReference type="ARBA" id="ARBA00006745"/>
    </source>
</evidence>
<dbReference type="AlphaFoldDB" id="A0A017T539"/>
<dbReference type="UniPathway" id="UPA00603">
    <property type="reaction ID" value="UER00660"/>
</dbReference>
<dbReference type="STRING" id="1192034.CAP_5031"/>
<dbReference type="RefSeq" id="WP_052375794.1">
    <property type="nucleotide sequence ID" value="NZ_ASRX01000040.1"/>
</dbReference>
<evidence type="ECO:0000256" key="1">
    <source>
        <dbReference type="ARBA" id="ARBA00004984"/>
    </source>
</evidence>
<dbReference type="InterPro" id="IPR051607">
    <property type="entry name" value="Metallo-dep_hydrolases"/>
</dbReference>
<evidence type="ECO:0000256" key="4">
    <source>
        <dbReference type="ARBA" id="ARBA00022723"/>
    </source>
</evidence>
<dbReference type="GO" id="GO:0008892">
    <property type="term" value="F:guanine deaminase activity"/>
    <property type="evidence" value="ECO:0007669"/>
    <property type="project" value="UniProtKB-UniRule"/>
</dbReference>
<dbReference type="EMBL" id="ASRX01000040">
    <property type="protein sequence ID" value="EYF03930.1"/>
    <property type="molecule type" value="Genomic_DNA"/>
</dbReference>
<dbReference type="GO" id="GO:0005829">
    <property type="term" value="C:cytosol"/>
    <property type="evidence" value="ECO:0007669"/>
    <property type="project" value="TreeGrafter"/>
</dbReference>
<dbReference type="InterPro" id="IPR006680">
    <property type="entry name" value="Amidohydro-rel"/>
</dbReference>
<dbReference type="Gene3D" id="3.20.20.140">
    <property type="entry name" value="Metal-dependent hydrolases"/>
    <property type="match status" value="1"/>
</dbReference>
<keyword evidence="11" id="KW-1185">Reference proteome</keyword>
<dbReference type="NCBIfam" id="NF006679">
    <property type="entry name" value="PRK09228.1"/>
    <property type="match status" value="1"/>
</dbReference>
<evidence type="ECO:0000259" key="9">
    <source>
        <dbReference type="Pfam" id="PF01979"/>
    </source>
</evidence>
<comment type="cofactor">
    <cofactor evidence="8">
        <name>Zn(2+)</name>
        <dbReference type="ChEBI" id="CHEBI:29105"/>
    </cofactor>
    <text evidence="8">Binds 1 zinc ion per subunit.</text>
</comment>
<evidence type="ECO:0000256" key="7">
    <source>
        <dbReference type="NCBIfam" id="TIGR02967"/>
    </source>
</evidence>
<evidence type="ECO:0000313" key="11">
    <source>
        <dbReference type="Proteomes" id="UP000019678"/>
    </source>
</evidence>
<dbReference type="NCBIfam" id="TIGR02967">
    <property type="entry name" value="guan_deamin"/>
    <property type="match status" value="1"/>
</dbReference>